<dbReference type="EMBL" id="CP122539">
    <property type="protein sequence ID" value="WGH76880.1"/>
    <property type="molecule type" value="Genomic_DNA"/>
</dbReference>
<protein>
    <submittedName>
        <fullName evidence="13">Peptidase domain-containing ABC transporter</fullName>
    </submittedName>
</protein>
<feature type="transmembrane region" description="Helical" evidence="9">
    <location>
        <begin position="39"/>
        <end position="60"/>
    </location>
</feature>
<proteinExistence type="predicted"/>
<evidence type="ECO:0000259" key="12">
    <source>
        <dbReference type="PROSITE" id="PS50990"/>
    </source>
</evidence>
<evidence type="ECO:0000313" key="13">
    <source>
        <dbReference type="EMBL" id="WGH76880.1"/>
    </source>
</evidence>
<name>A0ABY8LA43_9FLAO</name>
<evidence type="ECO:0000256" key="2">
    <source>
        <dbReference type="ARBA" id="ARBA00022692"/>
    </source>
</evidence>
<keyword evidence="14" id="KW-1185">Reference proteome</keyword>
<dbReference type="SUPFAM" id="SSF52540">
    <property type="entry name" value="P-loop containing nucleoside triphosphate hydrolases"/>
    <property type="match status" value="1"/>
</dbReference>
<dbReference type="InterPro" id="IPR027417">
    <property type="entry name" value="P-loop_NTPase"/>
</dbReference>
<dbReference type="PROSITE" id="PS50893">
    <property type="entry name" value="ABC_TRANSPORTER_2"/>
    <property type="match status" value="1"/>
</dbReference>
<keyword evidence="2 9" id="KW-0812">Transmembrane</keyword>
<reference evidence="13 14" key="1">
    <citation type="submission" date="2023-04" db="EMBL/GenBank/DDBJ databases">
        <title>Tenacibaculum tangerinum sp. nov., isolated from sea tidal flat of South Korea.</title>
        <authorList>
            <person name="Lee S.H."/>
            <person name="Kim J.-J."/>
        </authorList>
    </citation>
    <scope>NUCLEOTIDE SEQUENCE [LARGE SCALE GENOMIC DNA]</scope>
    <source>
        <strain evidence="13 14">GRR-S3-23</strain>
    </source>
</reference>
<evidence type="ECO:0000313" key="14">
    <source>
        <dbReference type="Proteomes" id="UP001232001"/>
    </source>
</evidence>
<dbReference type="SMART" id="SM00382">
    <property type="entry name" value="AAA"/>
    <property type="match status" value="1"/>
</dbReference>
<evidence type="ECO:0000256" key="9">
    <source>
        <dbReference type="SAM" id="Phobius"/>
    </source>
</evidence>
<dbReference type="Pfam" id="PF03412">
    <property type="entry name" value="Peptidase_C39"/>
    <property type="match status" value="1"/>
</dbReference>
<dbReference type="Pfam" id="PF00005">
    <property type="entry name" value="ABC_tran"/>
    <property type="match status" value="1"/>
</dbReference>
<feature type="transmembrane region" description="Helical" evidence="9">
    <location>
        <begin position="351"/>
        <end position="368"/>
    </location>
</feature>
<dbReference type="InterPro" id="IPR011527">
    <property type="entry name" value="ABC1_TM_dom"/>
</dbReference>
<keyword evidence="8" id="KW-0080">Bacteriocin transport</keyword>
<keyword evidence="3" id="KW-0547">Nucleotide-binding</keyword>
<evidence type="ECO:0000259" key="10">
    <source>
        <dbReference type="PROSITE" id="PS50893"/>
    </source>
</evidence>
<keyword evidence="5" id="KW-0653">Protein transport</keyword>
<keyword evidence="4" id="KW-0067">ATP-binding</keyword>
<dbReference type="InterPro" id="IPR003439">
    <property type="entry name" value="ABC_transporter-like_ATP-bd"/>
</dbReference>
<evidence type="ECO:0000256" key="1">
    <source>
        <dbReference type="ARBA" id="ARBA00004651"/>
    </source>
</evidence>
<sequence>MKKDIVYMHLMKLKKIKLFMLRLQTYLKPPNRKVKKLPFFYQLTSTDCAAACLCMIVNYFDKKASLNDIKGYFEFTRNGVSINDIVDTSERLGLSATVLKVSSEELATIPYPTILYWKQEHFLVFDRAIESNETLTFHLADPAYGKVKLDKETFENEWKGINEKGIAIVLQPTESFDALDINRNENVLKSFSSPIIKYIKKFLLKNRLKYILALSLLIISLVANWAIPFVFQKIIDEGVMSKSMNIVYFFLMSQVVLFLSYFVSDFFSRLILTKFNFSLSVDLKENLLLKLIKLPINYFDTRLNTETLQRINDQNRIQTYMTWKGPELIISALNILIFGSILLYYNTTVFLSYFILSVISFVWVFLFLKRRAILEYAMFLKKSENSNHIYEFIMNMPEIKINNAQNNIINKITNIQDKLNDIELRSLYLNTYQLIGVNVLTKIKEIVAIGVCAYFIIQGQITLGALISISYVIGQLTGPMNNIISFIKDTQDAKLSNDRINDIYTTKEENKDRNIDFSTRKVSNINIQNLSFKYPGKFSPTILENISFKIEKNTVTAIVGASGSGKTTLLKLLLSFYETERNAISIDGIDMNTIIPSTWRQQCGIVMQDGNIFSGTVADNIALSDGEVDFDRLKKACEISSAYEFIKYLPMGFNTKIGNSGLQLSGGQKQRILIARAIYKNPDYIFLDEATSALDAENEKIIHNNLQEFFIGKTVVIIAHRLSTVKNADNIIVLKKGKIVELGKHKELTEKRGEYYNLVKNQLELGS</sequence>
<dbReference type="PROSITE" id="PS50929">
    <property type="entry name" value="ABC_TM1F"/>
    <property type="match status" value="1"/>
</dbReference>
<organism evidence="13 14">
    <name type="scientific">Tenacibaculum tangerinum</name>
    <dbReference type="NCBI Taxonomy" id="3038772"/>
    <lineage>
        <taxon>Bacteria</taxon>
        <taxon>Pseudomonadati</taxon>
        <taxon>Bacteroidota</taxon>
        <taxon>Flavobacteriia</taxon>
        <taxon>Flavobacteriales</taxon>
        <taxon>Flavobacteriaceae</taxon>
        <taxon>Tenacibaculum</taxon>
    </lineage>
</organism>
<feature type="domain" description="Peptidase C39" evidence="12">
    <location>
        <begin position="42"/>
        <end position="165"/>
    </location>
</feature>
<dbReference type="RefSeq" id="WP_279652740.1">
    <property type="nucleotide sequence ID" value="NZ_CP122539.1"/>
</dbReference>
<accession>A0ABY8LA43</accession>
<feature type="domain" description="ABC transmembrane type-1" evidence="11">
    <location>
        <begin position="211"/>
        <end position="492"/>
    </location>
</feature>
<dbReference type="Gene3D" id="3.40.50.300">
    <property type="entry name" value="P-loop containing nucleotide triphosphate hydrolases"/>
    <property type="match status" value="1"/>
</dbReference>
<evidence type="ECO:0000256" key="6">
    <source>
        <dbReference type="ARBA" id="ARBA00022989"/>
    </source>
</evidence>
<dbReference type="PANTHER" id="PTHR24221">
    <property type="entry name" value="ATP-BINDING CASSETTE SUB-FAMILY B"/>
    <property type="match status" value="1"/>
</dbReference>
<feature type="transmembrane region" description="Helical" evidence="9">
    <location>
        <begin position="210"/>
        <end position="231"/>
    </location>
</feature>
<keyword evidence="6 9" id="KW-1133">Transmembrane helix</keyword>
<keyword evidence="5" id="KW-0813">Transport</keyword>
<gene>
    <name evidence="13" type="ORF">P8625_06980</name>
</gene>
<evidence type="ECO:0000256" key="4">
    <source>
        <dbReference type="ARBA" id="ARBA00022840"/>
    </source>
</evidence>
<feature type="transmembrane region" description="Helical" evidence="9">
    <location>
        <begin position="246"/>
        <end position="264"/>
    </location>
</feature>
<dbReference type="Gene3D" id="3.90.70.10">
    <property type="entry name" value="Cysteine proteinases"/>
    <property type="match status" value="1"/>
</dbReference>
<feature type="transmembrane region" description="Helical" evidence="9">
    <location>
        <begin position="446"/>
        <end position="473"/>
    </location>
</feature>
<evidence type="ECO:0000256" key="7">
    <source>
        <dbReference type="ARBA" id="ARBA00023136"/>
    </source>
</evidence>
<dbReference type="PANTHER" id="PTHR24221:SF654">
    <property type="entry name" value="ATP-BINDING CASSETTE SUB-FAMILY B MEMBER 6"/>
    <property type="match status" value="1"/>
</dbReference>
<dbReference type="InterPro" id="IPR005074">
    <property type="entry name" value="Peptidase_C39"/>
</dbReference>
<dbReference type="InterPro" id="IPR017871">
    <property type="entry name" value="ABC_transporter-like_CS"/>
</dbReference>
<feature type="domain" description="ABC transporter" evidence="10">
    <location>
        <begin position="525"/>
        <end position="761"/>
    </location>
</feature>
<evidence type="ECO:0000256" key="3">
    <source>
        <dbReference type="ARBA" id="ARBA00022741"/>
    </source>
</evidence>
<dbReference type="Proteomes" id="UP001232001">
    <property type="component" value="Chromosome"/>
</dbReference>
<comment type="subcellular location">
    <subcellularLocation>
        <location evidence="1">Cell membrane</location>
        <topology evidence="1">Multi-pass membrane protein</topology>
    </subcellularLocation>
</comment>
<dbReference type="InterPro" id="IPR036640">
    <property type="entry name" value="ABC1_TM_sf"/>
</dbReference>
<evidence type="ECO:0000256" key="5">
    <source>
        <dbReference type="ARBA" id="ARBA00022927"/>
    </source>
</evidence>
<evidence type="ECO:0000259" key="11">
    <source>
        <dbReference type="PROSITE" id="PS50929"/>
    </source>
</evidence>
<dbReference type="Gene3D" id="1.20.1560.10">
    <property type="entry name" value="ABC transporter type 1, transmembrane domain"/>
    <property type="match status" value="1"/>
</dbReference>
<dbReference type="Pfam" id="PF00664">
    <property type="entry name" value="ABC_membrane"/>
    <property type="match status" value="1"/>
</dbReference>
<feature type="transmembrane region" description="Helical" evidence="9">
    <location>
        <begin position="328"/>
        <end position="345"/>
    </location>
</feature>
<dbReference type="SUPFAM" id="SSF90123">
    <property type="entry name" value="ABC transporter transmembrane region"/>
    <property type="match status" value="1"/>
</dbReference>
<dbReference type="InterPro" id="IPR039421">
    <property type="entry name" value="Type_1_exporter"/>
</dbReference>
<keyword evidence="7 9" id="KW-0472">Membrane</keyword>
<dbReference type="PROSITE" id="PS50990">
    <property type="entry name" value="PEPTIDASE_C39"/>
    <property type="match status" value="1"/>
</dbReference>
<dbReference type="PROSITE" id="PS00211">
    <property type="entry name" value="ABC_TRANSPORTER_1"/>
    <property type="match status" value="1"/>
</dbReference>
<dbReference type="InterPro" id="IPR003593">
    <property type="entry name" value="AAA+_ATPase"/>
</dbReference>
<evidence type="ECO:0000256" key="8">
    <source>
        <dbReference type="ARBA" id="ARBA00043264"/>
    </source>
</evidence>